<dbReference type="CDD" id="cd02947">
    <property type="entry name" value="TRX_family"/>
    <property type="match status" value="1"/>
</dbReference>
<dbReference type="Pfam" id="PF00085">
    <property type="entry name" value="Thioredoxin"/>
    <property type="match status" value="1"/>
</dbReference>
<comment type="similarity">
    <text evidence="1">Belongs to the thioredoxin family.</text>
</comment>
<dbReference type="InterPro" id="IPR036249">
    <property type="entry name" value="Thioredoxin-like_sf"/>
</dbReference>
<dbReference type="PROSITE" id="PS51352">
    <property type="entry name" value="THIOREDOXIN_2"/>
    <property type="match status" value="1"/>
</dbReference>
<keyword evidence="5" id="KW-1185">Reference proteome</keyword>
<evidence type="ECO:0000256" key="1">
    <source>
        <dbReference type="ARBA" id="ARBA00008987"/>
    </source>
</evidence>
<dbReference type="Proteomes" id="UP000674084">
    <property type="component" value="Unassembled WGS sequence"/>
</dbReference>
<feature type="domain" description="Thioredoxin" evidence="3">
    <location>
        <begin position="14"/>
        <end position="121"/>
    </location>
</feature>
<protein>
    <submittedName>
        <fullName evidence="4">Thioredoxin fold domain-containing protein</fullName>
    </submittedName>
</protein>
<reference evidence="4 5" key="1">
    <citation type="submission" date="2021-04" db="EMBL/GenBank/DDBJ databases">
        <title>Whole-genome sequencing of Saccharopolyspora endophytica KCTC 19397.</title>
        <authorList>
            <person name="Ay H."/>
            <person name="Saygin H."/>
            <person name="Sahin N."/>
        </authorList>
    </citation>
    <scope>NUCLEOTIDE SEQUENCE [LARGE SCALE GENOMIC DNA]</scope>
    <source>
        <strain evidence="4 5">KCTC 19397</strain>
    </source>
</reference>
<evidence type="ECO:0000256" key="2">
    <source>
        <dbReference type="ARBA" id="ARBA00023284"/>
    </source>
</evidence>
<dbReference type="PANTHER" id="PTHR45663">
    <property type="entry name" value="GEO12009P1"/>
    <property type="match status" value="1"/>
</dbReference>
<gene>
    <name evidence="4" type="ORF">KBO27_17695</name>
</gene>
<dbReference type="SUPFAM" id="SSF52833">
    <property type="entry name" value="Thioredoxin-like"/>
    <property type="match status" value="1"/>
</dbReference>
<keyword evidence="2" id="KW-0676">Redox-active center</keyword>
<organism evidence="4 5">
    <name type="scientific">Saccharopolyspora endophytica</name>
    <dbReference type="NCBI Taxonomy" id="543886"/>
    <lineage>
        <taxon>Bacteria</taxon>
        <taxon>Bacillati</taxon>
        <taxon>Actinomycetota</taxon>
        <taxon>Actinomycetes</taxon>
        <taxon>Pseudonocardiales</taxon>
        <taxon>Pseudonocardiaceae</taxon>
        <taxon>Saccharopolyspora</taxon>
    </lineage>
</organism>
<dbReference type="EMBL" id="JAGPXE010000007">
    <property type="protein sequence ID" value="MBQ0925790.1"/>
    <property type="molecule type" value="Genomic_DNA"/>
</dbReference>
<dbReference type="PRINTS" id="PR00421">
    <property type="entry name" value="THIOREDOXIN"/>
</dbReference>
<name>A0ABS5DHM7_9PSEU</name>
<evidence type="ECO:0000313" key="4">
    <source>
        <dbReference type="EMBL" id="MBQ0925790.1"/>
    </source>
</evidence>
<dbReference type="Gene3D" id="3.40.30.10">
    <property type="entry name" value="Glutaredoxin"/>
    <property type="match status" value="1"/>
</dbReference>
<sequence>MELFGRMTGAEEVDSMSVEVTEATFTTEVEGSPMPVVLEFYATWCGNCRRIAPVLDALAEEFAPGVRFVKVNADEEPGLVSRFGVSSTPTLFVLDGGQQVTSIVGAQPAPVLRALFETASSSQDSAGSPAGSGCGCGSGCASMPVSTAAASPVPSPVGGAGWVPDACTLPTADQPMRLAEFDTLFRSSLTDLRREEPGWLRLRLQGGDDAERVAEQARDLTVREAECCSFFDFTVDRDGSDVVVDVRVPADKVVVLDGLAAQAQAARSARV</sequence>
<dbReference type="InterPro" id="IPR013766">
    <property type="entry name" value="Thioredoxin_domain"/>
</dbReference>
<proteinExistence type="inferred from homology"/>
<evidence type="ECO:0000259" key="3">
    <source>
        <dbReference type="PROSITE" id="PS51352"/>
    </source>
</evidence>
<dbReference type="PANTHER" id="PTHR45663:SF11">
    <property type="entry name" value="GEO12009P1"/>
    <property type="match status" value="1"/>
</dbReference>
<evidence type="ECO:0000313" key="5">
    <source>
        <dbReference type="Proteomes" id="UP000674084"/>
    </source>
</evidence>
<comment type="caution">
    <text evidence="4">The sequence shown here is derived from an EMBL/GenBank/DDBJ whole genome shotgun (WGS) entry which is preliminary data.</text>
</comment>
<accession>A0ABS5DHM7</accession>